<dbReference type="PROSITE" id="PS50181">
    <property type="entry name" value="FBOX"/>
    <property type="match status" value="1"/>
</dbReference>
<feature type="domain" description="F-box" evidence="2">
    <location>
        <begin position="173"/>
        <end position="220"/>
    </location>
</feature>
<organism evidence="3 4">
    <name type="scientific">Podospora australis</name>
    <dbReference type="NCBI Taxonomy" id="1536484"/>
    <lineage>
        <taxon>Eukaryota</taxon>
        <taxon>Fungi</taxon>
        <taxon>Dikarya</taxon>
        <taxon>Ascomycota</taxon>
        <taxon>Pezizomycotina</taxon>
        <taxon>Sordariomycetes</taxon>
        <taxon>Sordariomycetidae</taxon>
        <taxon>Sordariales</taxon>
        <taxon>Podosporaceae</taxon>
        <taxon>Podospora</taxon>
    </lineage>
</organism>
<evidence type="ECO:0000313" key="3">
    <source>
        <dbReference type="EMBL" id="KAK4184651.1"/>
    </source>
</evidence>
<evidence type="ECO:0000259" key="2">
    <source>
        <dbReference type="PROSITE" id="PS50181"/>
    </source>
</evidence>
<dbReference type="Proteomes" id="UP001302126">
    <property type="component" value="Unassembled WGS sequence"/>
</dbReference>
<gene>
    <name evidence="3" type="ORF">QBC35DRAFT_46227</name>
</gene>
<evidence type="ECO:0000313" key="4">
    <source>
        <dbReference type="Proteomes" id="UP001302126"/>
    </source>
</evidence>
<dbReference type="Gene3D" id="1.20.1280.50">
    <property type="match status" value="1"/>
</dbReference>
<dbReference type="InterPro" id="IPR036047">
    <property type="entry name" value="F-box-like_dom_sf"/>
</dbReference>
<name>A0AAN6WNP8_9PEZI</name>
<dbReference type="InterPro" id="IPR001810">
    <property type="entry name" value="F-box_dom"/>
</dbReference>
<sequence length="366" mass="40509">MASLHVPEEQHEQQQQPSREEQQQQRQDHPMAHEFDCDDEDLDPVLAVHLASHLTLSSSGSETEGGVDIGSCAVSLPGTVSPATPRSSLPISSAAQPYLQHLGRTGIMPDGQPDARRDGWPEDAALTLHPLNPSWTVDAPSPALAPSLQALAEREKLGMGDRGTVVMLRRDSPRGLSDLPNEVLLQILSYLEVCDLLATSRTSHHLRTLSLSPSLQRHRLRHARAVLPPMLSSPSRPSLSDLIRRHIFLTNTTVVSRRLARNFISIRLSRQLAARPSPEVLVERCVLPPECVPGTKTAVAPALVARRRAVEREKVKDALRRFLGSVTFKGGVREREEGVKKWEERVGVGRVWRLRRFWEGVSTSAV</sequence>
<protein>
    <recommendedName>
        <fullName evidence="2">F-box domain-containing protein</fullName>
    </recommendedName>
</protein>
<proteinExistence type="predicted"/>
<reference evidence="3" key="1">
    <citation type="journal article" date="2023" name="Mol. Phylogenet. Evol.">
        <title>Genome-scale phylogeny and comparative genomics of the fungal order Sordariales.</title>
        <authorList>
            <person name="Hensen N."/>
            <person name="Bonometti L."/>
            <person name="Westerberg I."/>
            <person name="Brannstrom I.O."/>
            <person name="Guillou S."/>
            <person name="Cros-Aarteil S."/>
            <person name="Calhoun S."/>
            <person name="Haridas S."/>
            <person name="Kuo A."/>
            <person name="Mondo S."/>
            <person name="Pangilinan J."/>
            <person name="Riley R."/>
            <person name="LaButti K."/>
            <person name="Andreopoulos B."/>
            <person name="Lipzen A."/>
            <person name="Chen C."/>
            <person name="Yan M."/>
            <person name="Daum C."/>
            <person name="Ng V."/>
            <person name="Clum A."/>
            <person name="Steindorff A."/>
            <person name="Ohm R.A."/>
            <person name="Martin F."/>
            <person name="Silar P."/>
            <person name="Natvig D.O."/>
            <person name="Lalanne C."/>
            <person name="Gautier V."/>
            <person name="Ament-Velasquez S.L."/>
            <person name="Kruys A."/>
            <person name="Hutchinson M.I."/>
            <person name="Powell A.J."/>
            <person name="Barry K."/>
            <person name="Miller A.N."/>
            <person name="Grigoriev I.V."/>
            <person name="Debuchy R."/>
            <person name="Gladieux P."/>
            <person name="Hiltunen Thoren M."/>
            <person name="Johannesson H."/>
        </authorList>
    </citation>
    <scope>NUCLEOTIDE SEQUENCE</scope>
    <source>
        <strain evidence="3">PSN309</strain>
    </source>
</reference>
<dbReference type="SMART" id="SM00256">
    <property type="entry name" value="FBOX"/>
    <property type="match status" value="1"/>
</dbReference>
<feature type="compositionally biased region" description="Basic and acidic residues" evidence="1">
    <location>
        <begin position="1"/>
        <end position="35"/>
    </location>
</feature>
<dbReference type="SUPFAM" id="SSF81383">
    <property type="entry name" value="F-box domain"/>
    <property type="match status" value="1"/>
</dbReference>
<dbReference type="AlphaFoldDB" id="A0AAN6WNP8"/>
<evidence type="ECO:0000256" key="1">
    <source>
        <dbReference type="SAM" id="MobiDB-lite"/>
    </source>
</evidence>
<dbReference type="CDD" id="cd09917">
    <property type="entry name" value="F-box_SF"/>
    <property type="match status" value="1"/>
</dbReference>
<accession>A0AAN6WNP8</accession>
<dbReference type="Pfam" id="PF12937">
    <property type="entry name" value="F-box-like"/>
    <property type="match status" value="1"/>
</dbReference>
<dbReference type="EMBL" id="MU864479">
    <property type="protein sequence ID" value="KAK4184651.1"/>
    <property type="molecule type" value="Genomic_DNA"/>
</dbReference>
<reference evidence="3" key="2">
    <citation type="submission" date="2023-05" db="EMBL/GenBank/DDBJ databases">
        <authorList>
            <consortium name="Lawrence Berkeley National Laboratory"/>
            <person name="Steindorff A."/>
            <person name="Hensen N."/>
            <person name="Bonometti L."/>
            <person name="Westerberg I."/>
            <person name="Brannstrom I.O."/>
            <person name="Guillou S."/>
            <person name="Cros-Aarteil S."/>
            <person name="Calhoun S."/>
            <person name="Haridas S."/>
            <person name="Kuo A."/>
            <person name="Mondo S."/>
            <person name="Pangilinan J."/>
            <person name="Riley R."/>
            <person name="Labutti K."/>
            <person name="Andreopoulos B."/>
            <person name="Lipzen A."/>
            <person name="Chen C."/>
            <person name="Yanf M."/>
            <person name="Daum C."/>
            <person name="Ng V."/>
            <person name="Clum A."/>
            <person name="Ohm R."/>
            <person name="Martin F."/>
            <person name="Silar P."/>
            <person name="Natvig D."/>
            <person name="Lalanne C."/>
            <person name="Gautier V."/>
            <person name="Ament-Velasquez S.L."/>
            <person name="Kruys A."/>
            <person name="Hutchinson M.I."/>
            <person name="Powell A.J."/>
            <person name="Barry K."/>
            <person name="Miller A.N."/>
            <person name="Grigoriev I.V."/>
            <person name="Debuchy R."/>
            <person name="Gladieux P."/>
            <person name="Thoren M.H."/>
            <person name="Johannesson H."/>
        </authorList>
    </citation>
    <scope>NUCLEOTIDE SEQUENCE</scope>
    <source>
        <strain evidence="3">PSN309</strain>
    </source>
</reference>
<feature type="region of interest" description="Disordered" evidence="1">
    <location>
        <begin position="1"/>
        <end position="37"/>
    </location>
</feature>
<comment type="caution">
    <text evidence="3">The sequence shown here is derived from an EMBL/GenBank/DDBJ whole genome shotgun (WGS) entry which is preliminary data.</text>
</comment>
<keyword evidence="4" id="KW-1185">Reference proteome</keyword>
<dbReference type="Gene3D" id="6.10.140.2040">
    <property type="match status" value="1"/>
</dbReference>